<dbReference type="Pfam" id="PF00589">
    <property type="entry name" value="Phage_integrase"/>
    <property type="match status" value="1"/>
</dbReference>
<dbReference type="InterPro" id="IPR050090">
    <property type="entry name" value="Tyrosine_recombinase_XerCD"/>
</dbReference>
<dbReference type="PROSITE" id="PS51898">
    <property type="entry name" value="TYR_RECOMBINASE"/>
    <property type="match status" value="1"/>
</dbReference>
<dbReference type="InterPro" id="IPR011010">
    <property type="entry name" value="DNA_brk_join_enz"/>
</dbReference>
<dbReference type="PANTHER" id="PTHR30349">
    <property type="entry name" value="PHAGE INTEGRASE-RELATED"/>
    <property type="match status" value="1"/>
</dbReference>
<dbReference type="InterPro" id="IPR013762">
    <property type="entry name" value="Integrase-like_cat_sf"/>
</dbReference>
<comment type="similarity">
    <text evidence="1">Belongs to the 'phage' integrase family.</text>
</comment>
<dbReference type="EMBL" id="UPHQ01000336">
    <property type="protein sequence ID" value="VBA47138.1"/>
    <property type="molecule type" value="Genomic_DNA"/>
</dbReference>
<dbReference type="InterPro" id="IPR002104">
    <property type="entry name" value="Integrase_catalytic"/>
</dbReference>
<dbReference type="GO" id="GO:0003677">
    <property type="term" value="F:DNA binding"/>
    <property type="evidence" value="ECO:0007669"/>
    <property type="project" value="UniProtKB-KW"/>
</dbReference>
<evidence type="ECO:0000259" key="4">
    <source>
        <dbReference type="PROSITE" id="PS51898"/>
    </source>
</evidence>
<dbReference type="Gene3D" id="1.10.443.10">
    <property type="entry name" value="Intergrase catalytic core"/>
    <property type="match status" value="1"/>
</dbReference>
<dbReference type="OrthoDB" id="5464621at2"/>
<dbReference type="GO" id="GO:0006310">
    <property type="term" value="P:DNA recombination"/>
    <property type="evidence" value="ECO:0007669"/>
    <property type="project" value="UniProtKB-KW"/>
</dbReference>
<evidence type="ECO:0000313" key="5">
    <source>
        <dbReference type="EMBL" id="VBA47138.1"/>
    </source>
</evidence>
<gene>
    <name evidence="5" type="primary">xerD_10</name>
    <name evidence="5" type="ORF">LAUMK13_05774</name>
</gene>
<evidence type="ECO:0000256" key="2">
    <source>
        <dbReference type="ARBA" id="ARBA00023125"/>
    </source>
</evidence>
<organism evidence="5 6">
    <name type="scientific">Mycobacterium innocens</name>
    <dbReference type="NCBI Taxonomy" id="2341083"/>
    <lineage>
        <taxon>Bacteria</taxon>
        <taxon>Bacillati</taxon>
        <taxon>Actinomycetota</taxon>
        <taxon>Actinomycetes</taxon>
        <taxon>Mycobacteriales</taxon>
        <taxon>Mycobacteriaceae</taxon>
        <taxon>Mycobacterium</taxon>
    </lineage>
</organism>
<accession>A0A498QQK6</accession>
<sequence>MSALRQAVDDYIWVRRSLGFKLDDYPWMLYDFVGYLEAVGASTVTADLAVAWAQLPGAGAHRSYLGKRLCVVRGFARHLAAFDPATEVPSADLLHWQECRAIPYIYSDADIAALMAAARSLKPRLRAATYETLIGLLKVTGARIGELISLDRDDVDLDDGVLFIRYSKFNKSRELPLHASTVEALKAYAAVRDRLCPRPKAASFFVSSVGKRLVYVTVQQAFSLITRVAGLQARSKRCRPRLHDVRHSFACTTLLGFYRSGVDVQAHLPLLSTYMGHDRPENTYWYLSAIPELMSLAAQRREQAARRRP</sequence>
<keyword evidence="2" id="KW-0238">DNA-binding</keyword>
<protein>
    <submittedName>
        <fullName evidence="5">Tyrosine recombinase XerD</fullName>
    </submittedName>
</protein>
<reference evidence="5 6" key="1">
    <citation type="submission" date="2018-09" db="EMBL/GenBank/DDBJ databases">
        <authorList>
            <person name="Tagini F."/>
        </authorList>
    </citation>
    <scope>NUCLEOTIDE SEQUENCE [LARGE SCALE GENOMIC DNA]</scope>
    <source>
        <strain evidence="5 6">MK13</strain>
    </source>
</reference>
<proteinExistence type="inferred from homology"/>
<keyword evidence="3" id="KW-0233">DNA recombination</keyword>
<evidence type="ECO:0000256" key="1">
    <source>
        <dbReference type="ARBA" id="ARBA00008857"/>
    </source>
</evidence>
<feature type="domain" description="Tyr recombinase" evidence="4">
    <location>
        <begin position="101"/>
        <end position="299"/>
    </location>
</feature>
<dbReference type="PANTHER" id="PTHR30349:SF41">
    <property type="entry name" value="INTEGRASE_RECOMBINASE PROTEIN MJ0367-RELATED"/>
    <property type="match status" value="1"/>
</dbReference>
<dbReference type="GO" id="GO:0015074">
    <property type="term" value="P:DNA integration"/>
    <property type="evidence" value="ECO:0007669"/>
    <property type="project" value="InterPro"/>
</dbReference>
<dbReference type="AlphaFoldDB" id="A0A498QQK6"/>
<evidence type="ECO:0000256" key="3">
    <source>
        <dbReference type="ARBA" id="ARBA00023172"/>
    </source>
</evidence>
<name>A0A498QQK6_9MYCO</name>
<dbReference type="Proteomes" id="UP000267289">
    <property type="component" value="Unassembled WGS sequence"/>
</dbReference>
<dbReference type="RefSeq" id="WP_075542725.1">
    <property type="nucleotide sequence ID" value="NZ_UPHQ01000336.1"/>
</dbReference>
<evidence type="ECO:0000313" key="6">
    <source>
        <dbReference type="Proteomes" id="UP000267289"/>
    </source>
</evidence>
<dbReference type="SUPFAM" id="SSF56349">
    <property type="entry name" value="DNA breaking-rejoining enzymes"/>
    <property type="match status" value="1"/>
</dbReference>
<keyword evidence="6" id="KW-1185">Reference proteome</keyword>